<dbReference type="GO" id="GO:0005524">
    <property type="term" value="F:ATP binding"/>
    <property type="evidence" value="ECO:0007669"/>
    <property type="project" value="UniProtKB-KW"/>
</dbReference>
<dbReference type="InterPro" id="IPR038461">
    <property type="entry name" value="Schlafen_AlbA_2_dom_sf"/>
</dbReference>
<sequence length="455" mass="52189">MLNYSFYPFNKALEDIDGSDLSLLRKISEGWYIDYKVQGLKIVDYGKHLCAFANQYGGWLIIGVSEKNDGSRSADEFLGVEKSNVEKITLEIREAASSHVNPEILYEEKVIDGPLEEIGLVEGKSIIVIGIPRSFNTPHIHSSGRIYRRLADQSKPKEETDRYILDELWKRGNEHREKTIKRLTQIPELPKSQSSQPWVHIYFKPSEWQLSPEKKLSFDEFVRIVTNSDNSVVGVHAPMTAVHSAVNGFVARQIANNDPSLATLTFRWWHDGVVRFDVPLNLYDFSGFQETHEKNIYAKQFCRIAYERRYENMNIVDYSIFPQVLAALTNCYLHMLKAIGDNRDVYSCFTLINIFHTSPYVDSKGFIERIESYSLPLTMDCEIVFPKEPTEDSMLIHQAALRDADCSDRETYQSVPYVFCGSIIYNIFTCVGLVSDINVFEDTEMLGFSKVNNLT</sequence>
<accession>A0ABT1U1V5</accession>
<dbReference type="Pfam" id="PF04326">
    <property type="entry name" value="SLFN_AlbA_2"/>
    <property type="match status" value="1"/>
</dbReference>
<gene>
    <name evidence="2" type="ORF">NP596_04975</name>
</gene>
<dbReference type="EMBL" id="JANIBK010000016">
    <property type="protein sequence ID" value="MCQ8127808.1"/>
    <property type="molecule type" value="Genomic_DNA"/>
</dbReference>
<reference evidence="2 3" key="1">
    <citation type="submission" date="2022-07" db="EMBL/GenBank/DDBJ databases">
        <title>Methylomonas rivi sp. nov., Methylomonas rosea sp. nov., Methylomonas aureus sp. nov. and Methylomonas subterranea sp. nov., four novel methanotrophs isolated from a freshwater creek and the deep terrestrial subsurface.</title>
        <authorList>
            <person name="Abin C."/>
            <person name="Sankaranarayanan K."/>
            <person name="Garner C."/>
            <person name="Sindelar R."/>
            <person name="Kotary K."/>
            <person name="Garner R."/>
            <person name="Barclay S."/>
            <person name="Lawson P."/>
            <person name="Krumholz L."/>
        </authorList>
    </citation>
    <scope>NUCLEOTIDE SEQUENCE [LARGE SCALE GENOMIC DNA]</scope>
    <source>
        <strain evidence="2 3">WSC-6</strain>
    </source>
</reference>
<dbReference type="Proteomes" id="UP001524586">
    <property type="component" value="Unassembled WGS sequence"/>
</dbReference>
<organism evidence="2 3">
    <name type="scientific">Methylomonas rivi</name>
    <dbReference type="NCBI Taxonomy" id="2952226"/>
    <lineage>
        <taxon>Bacteria</taxon>
        <taxon>Pseudomonadati</taxon>
        <taxon>Pseudomonadota</taxon>
        <taxon>Gammaproteobacteria</taxon>
        <taxon>Methylococcales</taxon>
        <taxon>Methylococcaceae</taxon>
        <taxon>Methylomonas</taxon>
    </lineage>
</organism>
<comment type="caution">
    <text evidence="2">The sequence shown here is derived from an EMBL/GenBank/DDBJ whole genome shotgun (WGS) entry which is preliminary data.</text>
</comment>
<dbReference type="PANTHER" id="PTHR30595:SF6">
    <property type="entry name" value="SCHLAFEN ALBA-2 DOMAIN-CONTAINING PROTEIN"/>
    <property type="match status" value="1"/>
</dbReference>
<evidence type="ECO:0000259" key="1">
    <source>
        <dbReference type="Pfam" id="PF04326"/>
    </source>
</evidence>
<keyword evidence="3" id="KW-1185">Reference proteome</keyword>
<keyword evidence="2" id="KW-0547">Nucleotide-binding</keyword>
<protein>
    <submittedName>
        <fullName evidence="2">ATP-binding protein</fullName>
    </submittedName>
</protein>
<keyword evidence="2" id="KW-0067">ATP-binding</keyword>
<dbReference type="PANTHER" id="PTHR30595">
    <property type="entry name" value="GLPR-RELATED TRANSCRIPTIONAL REPRESSOR"/>
    <property type="match status" value="1"/>
</dbReference>
<feature type="domain" description="Schlafen AlbA-2" evidence="1">
    <location>
        <begin position="31"/>
        <end position="156"/>
    </location>
</feature>
<evidence type="ECO:0000313" key="3">
    <source>
        <dbReference type="Proteomes" id="UP001524586"/>
    </source>
</evidence>
<dbReference type="RefSeq" id="WP_256614161.1">
    <property type="nucleotide sequence ID" value="NZ_JANIBK010000016.1"/>
</dbReference>
<dbReference type="InterPro" id="IPR007421">
    <property type="entry name" value="Schlafen_AlbA_2_dom"/>
</dbReference>
<dbReference type="Gene3D" id="3.30.950.30">
    <property type="entry name" value="Schlafen, AAA domain"/>
    <property type="match status" value="1"/>
</dbReference>
<proteinExistence type="predicted"/>
<evidence type="ECO:0000313" key="2">
    <source>
        <dbReference type="EMBL" id="MCQ8127808.1"/>
    </source>
</evidence>
<name>A0ABT1U1V5_9GAMM</name>